<protein>
    <recommendedName>
        <fullName evidence="4">Ig-like domain-containing protein</fullName>
    </recommendedName>
</protein>
<comment type="caution">
    <text evidence="2">The sequence shown here is derived from an EMBL/GenBank/DDBJ whole genome shotgun (WGS) entry which is preliminary data.</text>
</comment>
<feature type="chain" id="PRO_5040241862" description="Ig-like domain-containing protein" evidence="1">
    <location>
        <begin position="19"/>
        <end position="560"/>
    </location>
</feature>
<feature type="signal peptide" evidence="1">
    <location>
        <begin position="1"/>
        <end position="18"/>
    </location>
</feature>
<evidence type="ECO:0008006" key="4">
    <source>
        <dbReference type="Google" id="ProtNLM"/>
    </source>
</evidence>
<proteinExistence type="predicted"/>
<keyword evidence="3" id="KW-1185">Reference proteome</keyword>
<dbReference type="OrthoDB" id="3727384at2759"/>
<evidence type="ECO:0000313" key="2">
    <source>
        <dbReference type="EMBL" id="KAF2442683.1"/>
    </source>
</evidence>
<evidence type="ECO:0000313" key="3">
    <source>
        <dbReference type="Proteomes" id="UP000799764"/>
    </source>
</evidence>
<dbReference type="Proteomes" id="UP000799764">
    <property type="component" value="Unassembled WGS sequence"/>
</dbReference>
<organism evidence="2 3">
    <name type="scientific">Karstenula rhodostoma CBS 690.94</name>
    <dbReference type="NCBI Taxonomy" id="1392251"/>
    <lineage>
        <taxon>Eukaryota</taxon>
        <taxon>Fungi</taxon>
        <taxon>Dikarya</taxon>
        <taxon>Ascomycota</taxon>
        <taxon>Pezizomycotina</taxon>
        <taxon>Dothideomycetes</taxon>
        <taxon>Pleosporomycetidae</taxon>
        <taxon>Pleosporales</taxon>
        <taxon>Massarineae</taxon>
        <taxon>Didymosphaeriaceae</taxon>
        <taxon>Karstenula</taxon>
    </lineage>
</organism>
<gene>
    <name evidence="2" type="ORF">P171DRAFT_474087</name>
</gene>
<accession>A0A9P4PGE7</accession>
<keyword evidence="1" id="KW-0732">Signal</keyword>
<evidence type="ECO:0000256" key="1">
    <source>
        <dbReference type="SAM" id="SignalP"/>
    </source>
</evidence>
<sequence>MMSLSLIVQFLLASSAAAIDIPPTPTWPSGRCTDKSLTIPSWTIKDYVVKRGVATFQVENRASTSNDCCAFIKCSPGKENCDGSAGSSGKTVTWKKGADGNNVISVTEFWYCSDEGDRTIFTASGSTAITSCDGDDCVSPITYLAQGGLTLPVPLTPAQPSPPVGYDAPTCAKVGEDQWEVSGVEYKNYTKSQCKKWYIPEEICVDSNNSNFLSKGQYLSLNVTNNAISHTVKCGFTPSYNNYNLPAILRCTGGKFNEITLDVSWSGAAPNFNLKVEQLWYCLENPKTNVNPTVIVASGSSAIPLKCTSTPGITGTADDVVTICTDTASSRSIDGKQTAKQTLPPFSLITAYPVHGGCTFDSIINPTFYYRGMFFETYPYPVDNPNSATLKRFTAGLTGPGFQDFFFYENKAISGEGINTTYTCAVYYDGKPKDQHYNCTYALNPHTKVITQEKAWPCSDKNPKQPLYFTGTGKFDWSVDPYSTCYNSATASNPSVYCYWHDDMATLQPGVPYDISKVQASLVNILPPDLGQPTVKSAGVSSSSDTVRVNKEWKLVSQAK</sequence>
<name>A0A9P4PGE7_9PLEO</name>
<dbReference type="AlphaFoldDB" id="A0A9P4PGE7"/>
<reference evidence="2" key="1">
    <citation type="journal article" date="2020" name="Stud. Mycol.">
        <title>101 Dothideomycetes genomes: a test case for predicting lifestyles and emergence of pathogens.</title>
        <authorList>
            <person name="Haridas S."/>
            <person name="Albert R."/>
            <person name="Binder M."/>
            <person name="Bloem J."/>
            <person name="Labutti K."/>
            <person name="Salamov A."/>
            <person name="Andreopoulos B."/>
            <person name="Baker S."/>
            <person name="Barry K."/>
            <person name="Bills G."/>
            <person name="Bluhm B."/>
            <person name="Cannon C."/>
            <person name="Castanera R."/>
            <person name="Culley D."/>
            <person name="Daum C."/>
            <person name="Ezra D."/>
            <person name="Gonzalez J."/>
            <person name="Henrissat B."/>
            <person name="Kuo A."/>
            <person name="Liang C."/>
            <person name="Lipzen A."/>
            <person name="Lutzoni F."/>
            <person name="Magnuson J."/>
            <person name="Mondo S."/>
            <person name="Nolan M."/>
            <person name="Ohm R."/>
            <person name="Pangilinan J."/>
            <person name="Park H.-J."/>
            <person name="Ramirez L."/>
            <person name="Alfaro M."/>
            <person name="Sun H."/>
            <person name="Tritt A."/>
            <person name="Yoshinaga Y."/>
            <person name="Zwiers L.-H."/>
            <person name="Turgeon B."/>
            <person name="Goodwin S."/>
            <person name="Spatafora J."/>
            <person name="Crous P."/>
            <person name="Grigoriev I."/>
        </authorList>
    </citation>
    <scope>NUCLEOTIDE SEQUENCE</scope>
    <source>
        <strain evidence="2">CBS 690.94</strain>
    </source>
</reference>
<dbReference type="EMBL" id="MU001503">
    <property type="protein sequence ID" value="KAF2442683.1"/>
    <property type="molecule type" value="Genomic_DNA"/>
</dbReference>